<accession>A0AA88DG33</accession>
<dbReference type="InterPro" id="IPR001128">
    <property type="entry name" value="Cyt_P450"/>
</dbReference>
<evidence type="ECO:0000256" key="5">
    <source>
        <dbReference type="ARBA" id="ARBA00023239"/>
    </source>
</evidence>
<dbReference type="GO" id="GO:0016829">
    <property type="term" value="F:lyase activity"/>
    <property type="evidence" value="ECO:0007669"/>
    <property type="project" value="UniProtKB-KW"/>
</dbReference>
<name>A0AA88DG33_FICCA</name>
<dbReference type="EMBL" id="BTGU01000007">
    <property type="protein sequence ID" value="GMN37494.1"/>
    <property type="molecule type" value="Genomic_DNA"/>
</dbReference>
<evidence type="ECO:0000256" key="2">
    <source>
        <dbReference type="ARBA" id="ARBA00022617"/>
    </source>
</evidence>
<dbReference type="GO" id="GO:0004497">
    <property type="term" value="F:monooxygenase activity"/>
    <property type="evidence" value="ECO:0007669"/>
    <property type="project" value="InterPro"/>
</dbReference>
<dbReference type="GO" id="GO:0016125">
    <property type="term" value="P:sterol metabolic process"/>
    <property type="evidence" value="ECO:0007669"/>
    <property type="project" value="TreeGrafter"/>
</dbReference>
<dbReference type="GO" id="GO:0006631">
    <property type="term" value="P:fatty acid metabolic process"/>
    <property type="evidence" value="ECO:0007669"/>
    <property type="project" value="UniProtKB-ARBA"/>
</dbReference>
<sequence>MSSLSPTYPIPNPLFDEEQPFFFNPPEEGDDQLPLKEIPGSYGLPFIGPILDRWDFYYNQGRDGFFQARLDKYKSTVFRANGPPGPFMAKNPNVIILLDAVSFPILFDNSKVEKKNVFDGTYMPSVNFTGGYRVCSFLDPSEPKHNALKSYFFNVLASKHDNFIPVLRKNLTELFDTLESQLSSSKEVNFNPISDSASFNYVFQLFCDKSPAETVLGPQGNKTVDIWLVPQVIPLVTLGVPKFLQLVEDLLIHTFPIPAFLVKPKYKTIFEAFSSSASSILEKAADFGLERDEACHNLIFLACFNTYGGLKVLYPSLFKWLGRAGPTWHANLAKEIRGVVKQEGGVTFAALEKMPLLKSVVYEVLRIEPPVPFQYAHAKEDLVIQSHDASFKVKKGEMIFGYQPFATRDPKVFENPETFVPYRFMGKAEANLKYVYWSNGRETEAPTVDNKQCPGRDLVVLVARVLLVEFFLRYDTFTCEDEVFLVGSKVIFKSLTKAGS</sequence>
<comment type="caution">
    <text evidence="7">The sequence shown here is derived from an EMBL/GenBank/DDBJ whole genome shotgun (WGS) entry which is preliminary data.</text>
</comment>
<gene>
    <name evidence="7" type="ORF">TIFTF001_006854</name>
</gene>
<evidence type="ECO:0000313" key="7">
    <source>
        <dbReference type="EMBL" id="GMN37494.1"/>
    </source>
</evidence>
<evidence type="ECO:0000256" key="1">
    <source>
        <dbReference type="ARBA" id="ARBA00010617"/>
    </source>
</evidence>
<dbReference type="CDD" id="cd11071">
    <property type="entry name" value="CYP74"/>
    <property type="match status" value="1"/>
</dbReference>
<keyword evidence="3 6" id="KW-0479">Metal-binding</keyword>
<evidence type="ECO:0000313" key="8">
    <source>
        <dbReference type="Proteomes" id="UP001187192"/>
    </source>
</evidence>
<dbReference type="GO" id="GO:0005506">
    <property type="term" value="F:iron ion binding"/>
    <property type="evidence" value="ECO:0007669"/>
    <property type="project" value="InterPro"/>
</dbReference>
<dbReference type="GO" id="GO:0020037">
    <property type="term" value="F:heme binding"/>
    <property type="evidence" value="ECO:0007669"/>
    <property type="project" value="InterPro"/>
</dbReference>
<keyword evidence="5" id="KW-0456">Lyase</keyword>
<dbReference type="Proteomes" id="UP001187192">
    <property type="component" value="Unassembled WGS sequence"/>
</dbReference>
<dbReference type="AlphaFoldDB" id="A0AA88DG33"/>
<evidence type="ECO:0000256" key="6">
    <source>
        <dbReference type="PIRSR" id="PIRSR602403-1"/>
    </source>
</evidence>
<keyword evidence="8" id="KW-1185">Reference proteome</keyword>
<evidence type="ECO:0008006" key="9">
    <source>
        <dbReference type="Google" id="ProtNLM"/>
    </source>
</evidence>
<feature type="binding site" description="axial binding residue" evidence="6">
    <location>
        <position position="453"/>
    </location>
    <ligand>
        <name>heme</name>
        <dbReference type="ChEBI" id="CHEBI:30413"/>
    </ligand>
    <ligandPart>
        <name>Fe</name>
        <dbReference type="ChEBI" id="CHEBI:18248"/>
    </ligandPart>
</feature>
<evidence type="ECO:0000256" key="3">
    <source>
        <dbReference type="ARBA" id="ARBA00022723"/>
    </source>
</evidence>
<dbReference type="Pfam" id="PF00067">
    <property type="entry name" value="p450"/>
    <property type="match status" value="1"/>
</dbReference>
<reference evidence="7" key="1">
    <citation type="submission" date="2023-07" db="EMBL/GenBank/DDBJ databases">
        <title>draft genome sequence of fig (Ficus carica).</title>
        <authorList>
            <person name="Takahashi T."/>
            <person name="Nishimura K."/>
        </authorList>
    </citation>
    <scope>NUCLEOTIDE SEQUENCE</scope>
</reference>
<dbReference type="InterPro" id="IPR002403">
    <property type="entry name" value="Cyt_P450_E_grp-IV"/>
</dbReference>
<comment type="similarity">
    <text evidence="1">Belongs to the cytochrome P450 family.</text>
</comment>
<dbReference type="SUPFAM" id="SSF48264">
    <property type="entry name" value="Cytochrome P450"/>
    <property type="match status" value="1"/>
</dbReference>
<dbReference type="FunFam" id="1.10.630.10:FF:000024">
    <property type="entry name" value="Allene oxide synthase, chloroplastic"/>
    <property type="match status" value="1"/>
</dbReference>
<organism evidence="7 8">
    <name type="scientific">Ficus carica</name>
    <name type="common">Common fig</name>
    <dbReference type="NCBI Taxonomy" id="3494"/>
    <lineage>
        <taxon>Eukaryota</taxon>
        <taxon>Viridiplantae</taxon>
        <taxon>Streptophyta</taxon>
        <taxon>Embryophyta</taxon>
        <taxon>Tracheophyta</taxon>
        <taxon>Spermatophyta</taxon>
        <taxon>Magnoliopsida</taxon>
        <taxon>eudicotyledons</taxon>
        <taxon>Gunneridae</taxon>
        <taxon>Pentapetalae</taxon>
        <taxon>rosids</taxon>
        <taxon>fabids</taxon>
        <taxon>Rosales</taxon>
        <taxon>Moraceae</taxon>
        <taxon>Ficeae</taxon>
        <taxon>Ficus</taxon>
    </lineage>
</organism>
<dbReference type="Gene3D" id="1.10.630.10">
    <property type="entry name" value="Cytochrome P450"/>
    <property type="match status" value="1"/>
</dbReference>
<keyword evidence="2 6" id="KW-0349">Heme</keyword>
<comment type="cofactor">
    <cofactor evidence="6">
        <name>heme</name>
        <dbReference type="ChEBI" id="CHEBI:30413"/>
    </cofactor>
</comment>
<dbReference type="PRINTS" id="PR00465">
    <property type="entry name" value="EP450IV"/>
</dbReference>
<dbReference type="GO" id="GO:0016705">
    <property type="term" value="F:oxidoreductase activity, acting on paired donors, with incorporation or reduction of molecular oxygen"/>
    <property type="evidence" value="ECO:0007669"/>
    <property type="project" value="InterPro"/>
</dbReference>
<keyword evidence="4 6" id="KW-0408">Iron</keyword>
<proteinExistence type="inferred from homology"/>
<evidence type="ECO:0000256" key="4">
    <source>
        <dbReference type="ARBA" id="ARBA00023004"/>
    </source>
</evidence>
<dbReference type="PANTHER" id="PTHR24286:SF302">
    <property type="entry name" value="ALLENE OXIDE SYNTHASE 2"/>
    <property type="match status" value="1"/>
</dbReference>
<dbReference type="PANTHER" id="PTHR24286">
    <property type="entry name" value="CYTOCHROME P450 26"/>
    <property type="match status" value="1"/>
</dbReference>
<protein>
    <recommendedName>
        <fullName evidence="9">Allene oxide synthase</fullName>
    </recommendedName>
</protein>
<dbReference type="InterPro" id="IPR036396">
    <property type="entry name" value="Cyt_P450_sf"/>
</dbReference>